<name>A7INI2_XANP2</name>
<comment type="similarity">
    <text evidence="1">Belongs to the short-chain dehydrogenases/reductases (SDR) family.</text>
</comment>
<protein>
    <submittedName>
        <fullName evidence="2">Short-chain dehydrogenase/reductase SDR</fullName>
    </submittedName>
</protein>
<dbReference type="InterPro" id="IPR036291">
    <property type="entry name" value="NAD(P)-bd_dom_sf"/>
</dbReference>
<evidence type="ECO:0000313" key="3">
    <source>
        <dbReference type="Proteomes" id="UP000002417"/>
    </source>
</evidence>
<dbReference type="GO" id="GO:0030497">
    <property type="term" value="P:fatty acid elongation"/>
    <property type="evidence" value="ECO:0007669"/>
    <property type="project" value="TreeGrafter"/>
</dbReference>
<dbReference type="Gene3D" id="3.40.50.720">
    <property type="entry name" value="NAD(P)-binding Rossmann-like Domain"/>
    <property type="match status" value="1"/>
</dbReference>
<dbReference type="InterPro" id="IPR020904">
    <property type="entry name" value="Sc_DH/Rdtase_CS"/>
</dbReference>
<accession>A7INI2</accession>
<dbReference type="PANTHER" id="PTHR42760">
    <property type="entry name" value="SHORT-CHAIN DEHYDROGENASES/REDUCTASES FAMILY MEMBER"/>
    <property type="match status" value="1"/>
</dbReference>
<dbReference type="PRINTS" id="PR00081">
    <property type="entry name" value="GDHRDH"/>
</dbReference>
<sequence length="278" mass="29939">MAAGAIRRPHLFKRRPQVSDKRFADKVALVTGAAQGIGRVTALRLAREGAKLLIVDRSAEHNESVRAEIEAAGGTARALSADLETFDGALASVAAALDAYGRIDVAVHNVGGTIWSKPFWEYQPEEMEKEIRRSLWPTLWSCRAVIPVMMRQKAGSIVNVGSNATRGIYRVPYSAAKGGVHAMTTCMALELAEHGIRVNAVSPGAIDNGTRAIPRNPTPLSEQEKQWGKEMYEDILAGTPLRRMGTQEEVAATICFFASEEAGYITGQTCFVAGGTIG</sequence>
<dbReference type="HOGENOM" id="CLU_010194_1_2_5"/>
<gene>
    <name evidence="2" type="ordered locus">Xaut_4355</name>
</gene>
<dbReference type="KEGG" id="xau:Xaut_4355"/>
<dbReference type="NCBIfam" id="NF009463">
    <property type="entry name" value="PRK12823.1"/>
    <property type="match status" value="1"/>
</dbReference>
<dbReference type="STRING" id="78245.Xaut_4355"/>
<evidence type="ECO:0000256" key="1">
    <source>
        <dbReference type="ARBA" id="ARBA00006484"/>
    </source>
</evidence>
<reference evidence="2 3" key="1">
    <citation type="submission" date="2007-07" db="EMBL/GenBank/DDBJ databases">
        <title>Complete sequence of chromosome of Xanthobacter autotrophicus Py2.</title>
        <authorList>
            <consortium name="US DOE Joint Genome Institute"/>
            <person name="Copeland A."/>
            <person name="Lucas S."/>
            <person name="Lapidus A."/>
            <person name="Barry K."/>
            <person name="Glavina del Rio T."/>
            <person name="Hammon N."/>
            <person name="Israni S."/>
            <person name="Dalin E."/>
            <person name="Tice H."/>
            <person name="Pitluck S."/>
            <person name="Sims D."/>
            <person name="Brettin T."/>
            <person name="Bruce D."/>
            <person name="Detter J.C."/>
            <person name="Han C."/>
            <person name="Tapia R."/>
            <person name="Brainard J."/>
            <person name="Schmutz J."/>
            <person name="Larimer F."/>
            <person name="Land M."/>
            <person name="Hauser L."/>
            <person name="Kyrpides N."/>
            <person name="Kim E."/>
            <person name="Ensigns S.A."/>
            <person name="Richardson P."/>
        </authorList>
    </citation>
    <scope>NUCLEOTIDE SEQUENCE [LARGE SCALE GENOMIC DNA]</scope>
    <source>
        <strain evidence="3">ATCC BAA-1158 / Py2</strain>
    </source>
</reference>
<dbReference type="GO" id="GO:0016616">
    <property type="term" value="F:oxidoreductase activity, acting on the CH-OH group of donors, NAD or NADP as acceptor"/>
    <property type="evidence" value="ECO:0007669"/>
    <property type="project" value="TreeGrafter"/>
</dbReference>
<dbReference type="PROSITE" id="PS00061">
    <property type="entry name" value="ADH_SHORT"/>
    <property type="match status" value="1"/>
</dbReference>
<dbReference type="InterPro" id="IPR002347">
    <property type="entry name" value="SDR_fam"/>
</dbReference>
<organism evidence="2 3">
    <name type="scientific">Xanthobacter autotrophicus (strain ATCC BAA-1158 / Py2)</name>
    <dbReference type="NCBI Taxonomy" id="78245"/>
    <lineage>
        <taxon>Bacteria</taxon>
        <taxon>Pseudomonadati</taxon>
        <taxon>Pseudomonadota</taxon>
        <taxon>Alphaproteobacteria</taxon>
        <taxon>Hyphomicrobiales</taxon>
        <taxon>Xanthobacteraceae</taxon>
        <taxon>Xanthobacter</taxon>
    </lineage>
</organism>
<dbReference type="AlphaFoldDB" id="A7INI2"/>
<dbReference type="Pfam" id="PF13561">
    <property type="entry name" value="adh_short_C2"/>
    <property type="match status" value="1"/>
</dbReference>
<evidence type="ECO:0000313" key="2">
    <source>
        <dbReference type="EMBL" id="ABS69576.1"/>
    </source>
</evidence>
<dbReference type="Proteomes" id="UP000002417">
    <property type="component" value="Chromosome"/>
</dbReference>
<dbReference type="eggNOG" id="COG1028">
    <property type="taxonomic scope" value="Bacteria"/>
</dbReference>
<dbReference type="SUPFAM" id="SSF51735">
    <property type="entry name" value="NAD(P)-binding Rossmann-fold domains"/>
    <property type="match status" value="1"/>
</dbReference>
<dbReference type="EMBL" id="CP000781">
    <property type="protein sequence ID" value="ABS69576.1"/>
    <property type="molecule type" value="Genomic_DNA"/>
</dbReference>
<proteinExistence type="inferred from homology"/>
<dbReference type="PANTHER" id="PTHR42760:SF123">
    <property type="entry name" value="OXIDOREDUCTASE"/>
    <property type="match status" value="1"/>
</dbReference>
<dbReference type="PhylomeDB" id="A7INI2"/>
<dbReference type="OrthoDB" id="7568484at2"/>
<dbReference type="PRINTS" id="PR00080">
    <property type="entry name" value="SDRFAMILY"/>
</dbReference>
<keyword evidence="3" id="KW-1185">Reference proteome</keyword>
<dbReference type="FunFam" id="3.40.50.720:FF:000084">
    <property type="entry name" value="Short-chain dehydrogenase reductase"/>
    <property type="match status" value="1"/>
</dbReference>